<name>A0A8J6E3I1_9EUKA</name>
<evidence type="ECO:0000313" key="2">
    <source>
        <dbReference type="Proteomes" id="UP000717585"/>
    </source>
</evidence>
<reference evidence="1" key="1">
    <citation type="submission" date="2021-05" db="EMBL/GenBank/DDBJ databases">
        <title>A free-living protist that lacks canonical eukaryotic 1 DNA replication and segregation systems.</title>
        <authorList>
            <person name="Salas-Leiva D.E."/>
            <person name="Tromer E.C."/>
            <person name="Curtis B.A."/>
            <person name="Jerlstrom-Hultqvist J."/>
            <person name="Kolisko M."/>
            <person name="Yi Z."/>
            <person name="Salas-Leiva J.S."/>
            <person name="Gallot-Lavallee L."/>
            <person name="Kops G.J.P.L."/>
            <person name="Archibald J.M."/>
            <person name="Simpson A.G.B."/>
            <person name="Roger A.J."/>
        </authorList>
    </citation>
    <scope>NUCLEOTIDE SEQUENCE</scope>
    <source>
        <strain evidence="1">BICM</strain>
    </source>
</reference>
<sequence length="519" mass="57596">MEEQESKKTLKQALLELYWGACIVTADHPGNIPRCVDLVFQAEFSEDVPAIRAASVDQGKYLTVGQLQHGLSMLSGLGASAQSLLRRASALLVDPPMSMNIPLREGEDLPAALHTLLQGTVWAVMMGAGADPDLRRTPWERAWDDRQSYGVQDKQLWFLCKKFFFSRQVAEKDGYASSSLANFSRCYAGRLFIRSSTDHHDAWYCRVHVPAVELVVSHESTFCLTTPHGLFGLGKNRWKKLGLDVEGEITTPTRLAFPCCPDVERYEQQLPPWRKDRLVTEIAMTRYYTLIRTPVGIIYSGKDCKRFIGSTDSKIQKYRFNPVILPDDFAPSHIAAYDWLVLLTAHRTQLIAGDNRQGQLGLGHFNRTNGFTATAFPVDAVFPLHTANIFLSSGRLLFAGKVPSIIAHSGLLPGLAEGDVCAVPRPLRFEGAVKGFVCDSFRLFYVQEGRTVCVDDGFFTTYELPFEATHISQSGCVMRPDGSWVASSVTADETEFTPASEGEAEQYGPAMRIVPVDIA</sequence>
<dbReference type="Gene3D" id="2.130.10.30">
    <property type="entry name" value="Regulator of chromosome condensation 1/beta-lactamase-inhibitor protein II"/>
    <property type="match status" value="1"/>
</dbReference>
<accession>A0A8J6E3I1</accession>
<dbReference type="InterPro" id="IPR009091">
    <property type="entry name" value="RCC1/BLIP-II"/>
</dbReference>
<gene>
    <name evidence="1" type="ORF">J8273_2312</name>
</gene>
<protein>
    <submittedName>
        <fullName evidence="1">Uncharacterized protein</fullName>
    </submittedName>
</protein>
<keyword evidence="2" id="KW-1185">Reference proteome</keyword>
<dbReference type="AlphaFoldDB" id="A0A8J6E3I1"/>
<evidence type="ECO:0000313" key="1">
    <source>
        <dbReference type="EMBL" id="KAG9395963.1"/>
    </source>
</evidence>
<dbReference type="EMBL" id="JAHDYR010000007">
    <property type="protein sequence ID" value="KAG9395963.1"/>
    <property type="molecule type" value="Genomic_DNA"/>
</dbReference>
<dbReference type="Proteomes" id="UP000717585">
    <property type="component" value="Unassembled WGS sequence"/>
</dbReference>
<organism evidence="1 2">
    <name type="scientific">Carpediemonas membranifera</name>
    <dbReference type="NCBI Taxonomy" id="201153"/>
    <lineage>
        <taxon>Eukaryota</taxon>
        <taxon>Metamonada</taxon>
        <taxon>Carpediemonas-like organisms</taxon>
        <taxon>Carpediemonas</taxon>
    </lineage>
</organism>
<proteinExistence type="predicted"/>
<dbReference type="SUPFAM" id="SSF50985">
    <property type="entry name" value="RCC1/BLIP-II"/>
    <property type="match status" value="1"/>
</dbReference>
<comment type="caution">
    <text evidence="1">The sequence shown here is derived from an EMBL/GenBank/DDBJ whole genome shotgun (WGS) entry which is preliminary data.</text>
</comment>